<organism evidence="2 3">
    <name type="scientific">Xylanibacter rarus</name>
    <dbReference type="NCBI Taxonomy" id="1676614"/>
    <lineage>
        <taxon>Bacteria</taxon>
        <taxon>Pseudomonadati</taxon>
        <taxon>Bacteroidota</taxon>
        <taxon>Bacteroidia</taxon>
        <taxon>Bacteroidales</taxon>
        <taxon>Prevotellaceae</taxon>
        <taxon>Xylanibacter</taxon>
    </lineage>
</organism>
<accession>A0A8E1UQX4</accession>
<keyword evidence="3" id="KW-1185">Reference proteome</keyword>
<feature type="region of interest" description="Disordered" evidence="1">
    <location>
        <begin position="45"/>
        <end position="68"/>
    </location>
</feature>
<comment type="caution">
    <text evidence="2">The sequence shown here is derived from an EMBL/GenBank/DDBJ whole genome shotgun (WGS) entry which is preliminary data.</text>
</comment>
<dbReference type="AlphaFoldDB" id="A0A8E1UQX4"/>
<evidence type="ECO:0000256" key="1">
    <source>
        <dbReference type="SAM" id="MobiDB-lite"/>
    </source>
</evidence>
<gene>
    <name evidence="2" type="ORF">ACU52_04705</name>
</gene>
<proteinExistence type="predicted"/>
<dbReference type="RefSeq" id="WP_053397938.1">
    <property type="nucleotide sequence ID" value="NZ_DBFJNZ010000019.1"/>
</dbReference>
<sequence>MKALRDIMNKVSHDGRMTLCKPAEQHDAQNVNRENTTLLTILEKYPHRKPQGVTQTGSLNTTKRPTQQ</sequence>
<reference evidence="2 3" key="1">
    <citation type="submission" date="2015-06" db="EMBL/GenBank/DDBJ databases">
        <title>Prevotella sp. 109, sp. nov., a novel member of the family Prevotellaceae isolated from human faeces.</title>
        <authorList>
            <person name="Shkoporov A.N."/>
            <person name="Chaplin A.V."/>
            <person name="Kafarskaia L.I."/>
            <person name="Efimov B.A."/>
        </authorList>
    </citation>
    <scope>NUCLEOTIDE SEQUENCE [LARGE SCALE GENOMIC DNA]</scope>
    <source>
        <strain evidence="2 3">109</strain>
    </source>
</reference>
<dbReference type="EMBL" id="LFQU01000006">
    <property type="protein sequence ID" value="KOO68976.1"/>
    <property type="molecule type" value="Genomic_DNA"/>
</dbReference>
<feature type="compositionally biased region" description="Polar residues" evidence="1">
    <location>
        <begin position="52"/>
        <end position="68"/>
    </location>
</feature>
<name>A0A8E1UQX4_9BACT</name>
<evidence type="ECO:0000313" key="2">
    <source>
        <dbReference type="EMBL" id="KOO68976.1"/>
    </source>
</evidence>
<protein>
    <submittedName>
        <fullName evidence="2">Uncharacterized protein</fullName>
    </submittedName>
</protein>
<evidence type="ECO:0000313" key="3">
    <source>
        <dbReference type="Proteomes" id="UP000036951"/>
    </source>
</evidence>
<dbReference type="Proteomes" id="UP000036951">
    <property type="component" value="Unassembled WGS sequence"/>
</dbReference>